<dbReference type="SUPFAM" id="SSF52540">
    <property type="entry name" value="P-loop containing nucleoside triphosphate hydrolases"/>
    <property type="match status" value="1"/>
</dbReference>
<dbReference type="PANTHER" id="PTHR11669:SF8">
    <property type="entry name" value="DNA POLYMERASE III SUBUNIT DELTA"/>
    <property type="match status" value="1"/>
</dbReference>
<dbReference type="RefSeq" id="WP_126422754.1">
    <property type="nucleotide sequence ID" value="NZ_AP019367.1"/>
</dbReference>
<dbReference type="GO" id="GO:0003887">
    <property type="term" value="F:DNA-directed DNA polymerase activity"/>
    <property type="evidence" value="ECO:0007669"/>
    <property type="project" value="UniProtKB-KW"/>
</dbReference>
<evidence type="ECO:0000313" key="10">
    <source>
        <dbReference type="Proteomes" id="UP000273154"/>
    </source>
</evidence>
<dbReference type="GO" id="GO:0003677">
    <property type="term" value="F:DNA binding"/>
    <property type="evidence" value="ECO:0007669"/>
    <property type="project" value="InterPro"/>
</dbReference>
<evidence type="ECO:0000256" key="5">
    <source>
        <dbReference type="ARBA" id="ARBA00022705"/>
    </source>
</evidence>
<evidence type="ECO:0000256" key="3">
    <source>
        <dbReference type="ARBA" id="ARBA00022679"/>
    </source>
</evidence>
<dbReference type="InterPro" id="IPR050238">
    <property type="entry name" value="DNA_Rep/Repair_Clamp_Loader"/>
</dbReference>
<gene>
    <name evidence="9" type="primary">holB</name>
    <name evidence="9" type="ORF">Pcatena_13020</name>
</gene>
<dbReference type="GO" id="GO:0009360">
    <property type="term" value="C:DNA polymerase III complex"/>
    <property type="evidence" value="ECO:0007669"/>
    <property type="project" value="InterPro"/>
</dbReference>
<accession>A0A3G9KB13</accession>
<dbReference type="InterPro" id="IPR027417">
    <property type="entry name" value="P-loop_NTPase"/>
</dbReference>
<evidence type="ECO:0000256" key="1">
    <source>
        <dbReference type="ARBA" id="ARBA00012417"/>
    </source>
</evidence>
<comment type="catalytic activity">
    <reaction evidence="7">
        <text>DNA(n) + a 2'-deoxyribonucleoside 5'-triphosphate = DNA(n+1) + diphosphate</text>
        <dbReference type="Rhea" id="RHEA:22508"/>
        <dbReference type="Rhea" id="RHEA-COMP:17339"/>
        <dbReference type="Rhea" id="RHEA-COMP:17340"/>
        <dbReference type="ChEBI" id="CHEBI:33019"/>
        <dbReference type="ChEBI" id="CHEBI:61560"/>
        <dbReference type="ChEBI" id="CHEBI:173112"/>
        <dbReference type="EC" id="2.7.7.7"/>
    </reaction>
</comment>
<evidence type="ECO:0000256" key="6">
    <source>
        <dbReference type="ARBA" id="ARBA00022932"/>
    </source>
</evidence>
<name>A0A3G9KB13_9ACTN</name>
<keyword evidence="4" id="KW-0548">Nucleotidyltransferase</keyword>
<dbReference type="KEGG" id="pcat:Pcatena_13020"/>
<proteinExistence type="predicted"/>
<evidence type="ECO:0000256" key="4">
    <source>
        <dbReference type="ARBA" id="ARBA00022695"/>
    </source>
</evidence>
<dbReference type="Proteomes" id="UP000273154">
    <property type="component" value="Chromosome"/>
</dbReference>
<evidence type="ECO:0000256" key="7">
    <source>
        <dbReference type="ARBA" id="ARBA00049244"/>
    </source>
</evidence>
<dbReference type="Pfam" id="PF13177">
    <property type="entry name" value="DNA_pol3_delta2"/>
    <property type="match status" value="1"/>
</dbReference>
<reference evidence="10" key="1">
    <citation type="submission" date="2018-11" db="EMBL/GenBank/DDBJ databases">
        <title>Comparative genomics of Parolsenella catena and Libanicoccus massiliensis: Reclassification of Libanicoccus massiliensis as Parolsenella massiliensis comb. nov.</title>
        <authorList>
            <person name="Sakamoto M."/>
            <person name="Ikeyama N."/>
            <person name="Murakami T."/>
            <person name="Mori H."/>
            <person name="Yuki M."/>
            <person name="Ohkuma M."/>
        </authorList>
    </citation>
    <scope>NUCLEOTIDE SEQUENCE [LARGE SCALE GENOMIC DNA]</scope>
    <source>
        <strain evidence="10">JCM 31932</strain>
    </source>
</reference>
<dbReference type="OrthoDB" id="9809531at2"/>
<evidence type="ECO:0000259" key="8">
    <source>
        <dbReference type="Pfam" id="PF09115"/>
    </source>
</evidence>
<dbReference type="Gene3D" id="3.40.50.300">
    <property type="entry name" value="P-loop containing nucleotide triphosphate hydrolases"/>
    <property type="match status" value="1"/>
</dbReference>
<evidence type="ECO:0000256" key="2">
    <source>
        <dbReference type="ARBA" id="ARBA00014363"/>
    </source>
</evidence>
<dbReference type="GO" id="GO:0006261">
    <property type="term" value="P:DNA-templated DNA replication"/>
    <property type="evidence" value="ECO:0007669"/>
    <property type="project" value="TreeGrafter"/>
</dbReference>
<organism evidence="9 10">
    <name type="scientific">Parolsenella catena</name>
    <dbReference type="NCBI Taxonomy" id="2003188"/>
    <lineage>
        <taxon>Bacteria</taxon>
        <taxon>Bacillati</taxon>
        <taxon>Actinomycetota</taxon>
        <taxon>Coriobacteriia</taxon>
        <taxon>Coriobacteriales</taxon>
        <taxon>Atopobiaceae</taxon>
        <taxon>Parolsenella</taxon>
    </lineage>
</organism>
<keyword evidence="10" id="KW-1185">Reference proteome</keyword>
<keyword evidence="6" id="KW-0239">DNA-directed DNA polymerase</keyword>
<dbReference type="Pfam" id="PF09115">
    <property type="entry name" value="DNApol3-delta_C"/>
    <property type="match status" value="1"/>
</dbReference>
<dbReference type="PANTHER" id="PTHR11669">
    <property type="entry name" value="REPLICATION FACTOR C / DNA POLYMERASE III GAMMA-TAU SUBUNIT"/>
    <property type="match status" value="1"/>
</dbReference>
<sequence>MPSEPVVPGALGRIEGQPRVRDFLAAAVREGRLSHAYLFLGAPGSGQSEAALALAECVVCPTGGCDACDECIRVAHRTHPDVHWIFPEGASGYVVEQVRSLIADVSLAPVRAKAKVYILDRVETLRESSANALLKTIEEPPDGVIFVLMARTADAVLPTIVSRCQLVPFRVSNPGETARRVALSCGVDPNDTAARIALAVAGTPERASDFLGSPARREARRLMVRSIDALARDDAWDVLCAARDLVVAAKAPLDDVRASQDEQAAQGADYLSSKAMKLVEQRNKRALSAQERSGMMELLAAASSLLRDCLVRLEGVDQPIVNADAADVVERIATRASCAGVLAALEAVDRAADGLAHNVSPQLALEVMLCSCKEALCPPSFR</sequence>
<feature type="domain" description="DNA polymerase III delta subunit C-terminal" evidence="8">
    <location>
        <begin position="303"/>
        <end position="371"/>
    </location>
</feature>
<dbReference type="EC" id="2.7.7.7" evidence="1"/>
<dbReference type="GeneID" id="88849438"/>
<dbReference type="InterPro" id="IPR015199">
    <property type="entry name" value="DNA_pol_III_delta_C"/>
</dbReference>
<dbReference type="EMBL" id="AP019367">
    <property type="protein sequence ID" value="BBH50715.1"/>
    <property type="molecule type" value="Genomic_DNA"/>
</dbReference>
<evidence type="ECO:0000313" key="9">
    <source>
        <dbReference type="EMBL" id="BBH50715.1"/>
    </source>
</evidence>
<keyword evidence="3" id="KW-0808">Transferase</keyword>
<protein>
    <recommendedName>
        <fullName evidence="2">DNA polymerase III subunit delta'</fullName>
        <ecNumber evidence="1">2.7.7.7</ecNumber>
    </recommendedName>
</protein>
<keyword evidence="5" id="KW-0235">DNA replication</keyword>
<dbReference type="AlphaFoldDB" id="A0A3G9KB13"/>